<dbReference type="GO" id="GO:0009229">
    <property type="term" value="P:thiamine diphosphate biosynthetic process"/>
    <property type="evidence" value="ECO:0007669"/>
    <property type="project" value="UniProtKB-UniPathway"/>
</dbReference>
<evidence type="ECO:0000313" key="11">
    <source>
        <dbReference type="EMBL" id="SBT77780.1"/>
    </source>
</evidence>
<name>A0A1C3KUC4_PLAOA</name>
<accession>A0A1C3KUC4</accession>
<keyword evidence="6" id="KW-0784">Thiamine biosynthesis</keyword>
<dbReference type="InterPro" id="IPR036206">
    <property type="entry name" value="ThiamineP_synth_sf"/>
</dbReference>
<comment type="pathway">
    <text evidence="1">Cofactor biosynthesis; thiamine diphosphate biosynthesis; thiamine phosphate from 4-amino-2-methyl-5-diphosphomethylpyrimidine and 4-methyl-5-(2-phosphoethyl)-thiazole: step 1/1.</text>
</comment>
<evidence type="ECO:0000256" key="6">
    <source>
        <dbReference type="ARBA" id="ARBA00022977"/>
    </source>
</evidence>
<dbReference type="GO" id="GO:0046872">
    <property type="term" value="F:metal ion binding"/>
    <property type="evidence" value="ECO:0007669"/>
    <property type="project" value="UniProtKB-KW"/>
</dbReference>
<evidence type="ECO:0000256" key="8">
    <source>
        <dbReference type="ARBA" id="ARBA00047851"/>
    </source>
</evidence>
<dbReference type="HAMAP" id="MF_00097">
    <property type="entry name" value="TMP_synthase"/>
    <property type="match status" value="1"/>
</dbReference>
<dbReference type="Pfam" id="PF02581">
    <property type="entry name" value="TMP-TENI"/>
    <property type="match status" value="1"/>
</dbReference>
<comment type="catalytic activity">
    <reaction evidence="8">
        <text>2-(2-carboxy-4-methylthiazol-5-yl)ethyl phosphate + 4-amino-2-methyl-5-(diphosphooxymethyl)pyrimidine + 2 H(+) = thiamine phosphate + CO2 + diphosphate</text>
        <dbReference type="Rhea" id="RHEA:47848"/>
        <dbReference type="ChEBI" id="CHEBI:15378"/>
        <dbReference type="ChEBI" id="CHEBI:16526"/>
        <dbReference type="ChEBI" id="CHEBI:33019"/>
        <dbReference type="ChEBI" id="CHEBI:37575"/>
        <dbReference type="ChEBI" id="CHEBI:57841"/>
        <dbReference type="ChEBI" id="CHEBI:62890"/>
        <dbReference type="EC" id="2.5.1.3"/>
    </reaction>
</comment>
<gene>
    <name evidence="11" type="primary">PowCR01_110037200</name>
    <name evidence="11" type="ORF">POWCR01_110037200</name>
</gene>
<evidence type="ECO:0000256" key="3">
    <source>
        <dbReference type="ARBA" id="ARBA00022679"/>
    </source>
</evidence>
<evidence type="ECO:0000256" key="7">
    <source>
        <dbReference type="ARBA" id="ARBA00047334"/>
    </source>
</evidence>
<sequence>MNVLVREYTRTHVPARVGTMVALTQGGGMVKGRGLTTLSRKTVDYSLYLVTDDKFLKDKENVCQTFMSKVREGILGGVKLVQLRLKKADDLYFYKTAMQMKKELQRYNVPLIINNRLDICLSVDADGVHIGKTDLPINIVRKILGEKKMIGATINFSDEKDVEMAINNNVDYIAHEHTLYKSSTKETIASYDQGIKKQIQILRNKVKSLQEKGKISKSLDIALPPIILIGGINTANIEETMATFYNSCAGVAVVSNIIGEHYDSFLNALKLKFVVDKYKKNENMAIAHLWANYLRYFFYKTMESADRGKNRSTDFSVADWLNADGVKTSNREFVTTVPQGKLVTNVNFQKCVYNLVANKLNFETIPLGGTTQRCATDGETIFLFHSKCVNGGKGHYPRDGGGGRNGKGNAYNDSVIEWVEKNKNEKMVNDIFIFIGEELHELFKKKFSSTFFSLNYFFIITRRSQMHTGLFKQFDWDMDTISIEYSHNFIHIVLKNGYFNDDYKVTNLGVLLSYLLIAQGKTLPHFFSRIVGEGALARAGEKWLKFLGAVAIALEISVNECARDEASA</sequence>
<reference evidence="11 12" key="1">
    <citation type="submission" date="2016-06" db="EMBL/GenBank/DDBJ databases">
        <authorList>
            <consortium name="Pathogen Informatics"/>
        </authorList>
    </citation>
    <scope>NUCLEOTIDE SEQUENCE [LARGE SCALE GENOMIC DNA]</scope>
    <source>
        <strain evidence="11">PowCR01</strain>
    </source>
</reference>
<keyword evidence="4" id="KW-0479">Metal-binding</keyword>
<evidence type="ECO:0000256" key="2">
    <source>
        <dbReference type="ARBA" id="ARBA00012830"/>
    </source>
</evidence>
<evidence type="ECO:0000256" key="4">
    <source>
        <dbReference type="ARBA" id="ARBA00022723"/>
    </source>
</evidence>
<keyword evidence="3" id="KW-0808">Transferase</keyword>
<dbReference type="GO" id="GO:0009228">
    <property type="term" value="P:thiamine biosynthetic process"/>
    <property type="evidence" value="ECO:0007669"/>
    <property type="project" value="UniProtKB-KW"/>
</dbReference>
<dbReference type="VEuPathDB" id="PlasmoDB:POWCR01_110037200"/>
<dbReference type="InterPro" id="IPR013785">
    <property type="entry name" value="Aldolase_TIM"/>
</dbReference>
<dbReference type="GO" id="GO:0005737">
    <property type="term" value="C:cytoplasm"/>
    <property type="evidence" value="ECO:0007669"/>
    <property type="project" value="TreeGrafter"/>
</dbReference>
<dbReference type="VEuPathDB" id="PlasmoDB:PocGH01_11042900"/>
<evidence type="ECO:0000256" key="9">
    <source>
        <dbReference type="ARBA" id="ARBA00047883"/>
    </source>
</evidence>
<evidence type="ECO:0000256" key="5">
    <source>
        <dbReference type="ARBA" id="ARBA00022842"/>
    </source>
</evidence>
<dbReference type="InterPro" id="IPR034291">
    <property type="entry name" value="TMP_synthase"/>
</dbReference>
<evidence type="ECO:0000256" key="1">
    <source>
        <dbReference type="ARBA" id="ARBA00005165"/>
    </source>
</evidence>
<comment type="catalytic activity">
    <reaction evidence="9">
        <text>2-[(2R,5Z)-2-carboxy-4-methylthiazol-5(2H)-ylidene]ethyl phosphate + 4-amino-2-methyl-5-(diphosphooxymethyl)pyrimidine + 2 H(+) = thiamine phosphate + CO2 + diphosphate</text>
        <dbReference type="Rhea" id="RHEA:47844"/>
        <dbReference type="ChEBI" id="CHEBI:15378"/>
        <dbReference type="ChEBI" id="CHEBI:16526"/>
        <dbReference type="ChEBI" id="CHEBI:33019"/>
        <dbReference type="ChEBI" id="CHEBI:37575"/>
        <dbReference type="ChEBI" id="CHEBI:57841"/>
        <dbReference type="ChEBI" id="CHEBI:62899"/>
        <dbReference type="EC" id="2.5.1.3"/>
    </reaction>
</comment>
<dbReference type="InterPro" id="IPR022998">
    <property type="entry name" value="ThiamineP_synth_TenI"/>
</dbReference>
<organism evidence="11 12">
    <name type="scientific">Plasmodium ovale</name>
    <name type="common">malaria parasite P. ovale</name>
    <dbReference type="NCBI Taxonomy" id="36330"/>
    <lineage>
        <taxon>Eukaryota</taxon>
        <taxon>Sar</taxon>
        <taxon>Alveolata</taxon>
        <taxon>Apicomplexa</taxon>
        <taxon>Aconoidasida</taxon>
        <taxon>Haemosporida</taxon>
        <taxon>Plasmodiidae</taxon>
        <taxon>Plasmodium</taxon>
        <taxon>Plasmodium (Plasmodium)</taxon>
    </lineage>
</organism>
<dbReference type="EMBL" id="LT594515">
    <property type="protein sequence ID" value="SBT77780.1"/>
    <property type="molecule type" value="Genomic_DNA"/>
</dbReference>
<dbReference type="Gene3D" id="3.20.20.70">
    <property type="entry name" value="Aldolase class I"/>
    <property type="match status" value="1"/>
</dbReference>
<dbReference type="Proteomes" id="UP000243200">
    <property type="component" value="Chromosome 11"/>
</dbReference>
<dbReference type="PANTHER" id="PTHR20857">
    <property type="entry name" value="THIAMINE-PHOSPHATE PYROPHOSPHORYLASE"/>
    <property type="match status" value="1"/>
</dbReference>
<dbReference type="UniPathway" id="UPA00060">
    <property type="reaction ID" value="UER00141"/>
</dbReference>
<dbReference type="PANTHER" id="PTHR20857:SF23">
    <property type="entry name" value="THIAMINE BIOSYNTHETIC BIFUNCTIONAL ENZYME"/>
    <property type="match status" value="1"/>
</dbReference>
<feature type="domain" description="Thiamine phosphate synthase/TenI" evidence="10">
    <location>
        <begin position="47"/>
        <end position="257"/>
    </location>
</feature>
<evidence type="ECO:0000313" key="12">
    <source>
        <dbReference type="Proteomes" id="UP000243200"/>
    </source>
</evidence>
<dbReference type="GO" id="GO:0004789">
    <property type="term" value="F:thiamine-phosphate diphosphorylase activity"/>
    <property type="evidence" value="ECO:0007669"/>
    <property type="project" value="UniProtKB-EC"/>
</dbReference>
<proteinExistence type="inferred from homology"/>
<comment type="catalytic activity">
    <reaction evidence="7">
        <text>4-methyl-5-(2-phosphooxyethyl)-thiazole + 4-amino-2-methyl-5-(diphosphooxymethyl)pyrimidine + H(+) = thiamine phosphate + diphosphate</text>
        <dbReference type="Rhea" id="RHEA:22328"/>
        <dbReference type="ChEBI" id="CHEBI:15378"/>
        <dbReference type="ChEBI" id="CHEBI:33019"/>
        <dbReference type="ChEBI" id="CHEBI:37575"/>
        <dbReference type="ChEBI" id="CHEBI:57841"/>
        <dbReference type="ChEBI" id="CHEBI:58296"/>
        <dbReference type="EC" id="2.5.1.3"/>
    </reaction>
</comment>
<dbReference type="EC" id="2.5.1.3" evidence="2"/>
<dbReference type="AlphaFoldDB" id="A0A1C3KUC4"/>
<protein>
    <recommendedName>
        <fullName evidence="2">thiamine phosphate synthase</fullName>
        <ecNumber evidence="2">2.5.1.3</ecNumber>
    </recommendedName>
</protein>
<dbReference type="CDD" id="cd00564">
    <property type="entry name" value="TMP_TenI"/>
    <property type="match status" value="1"/>
</dbReference>
<dbReference type="OrthoDB" id="4994at2759"/>
<evidence type="ECO:0000259" key="10">
    <source>
        <dbReference type="Pfam" id="PF02581"/>
    </source>
</evidence>
<keyword evidence="5" id="KW-0460">Magnesium</keyword>
<dbReference type="SUPFAM" id="SSF51391">
    <property type="entry name" value="Thiamin phosphate synthase"/>
    <property type="match status" value="1"/>
</dbReference>